<evidence type="ECO:0000313" key="1">
    <source>
        <dbReference type="EMBL" id="AYV81045.1"/>
    </source>
</evidence>
<organism evidence="1">
    <name type="scientific">Harvfovirus sp</name>
    <dbReference type="NCBI Taxonomy" id="2487768"/>
    <lineage>
        <taxon>Viruses</taxon>
        <taxon>Varidnaviria</taxon>
        <taxon>Bamfordvirae</taxon>
        <taxon>Nucleocytoviricota</taxon>
        <taxon>Megaviricetes</taxon>
        <taxon>Imitervirales</taxon>
        <taxon>Mimiviridae</taxon>
        <taxon>Klosneuvirinae</taxon>
    </lineage>
</organism>
<gene>
    <name evidence="1" type="ORF">Harvfovirus14_26</name>
</gene>
<proteinExistence type="predicted"/>
<name>A0A3G5A1G3_9VIRU</name>
<accession>A0A3G5A1G3</accession>
<protein>
    <submittedName>
        <fullName evidence="1">Uncharacterized protein</fullName>
    </submittedName>
</protein>
<reference evidence="1" key="1">
    <citation type="submission" date="2018-10" db="EMBL/GenBank/DDBJ databases">
        <title>Hidden diversity of soil giant viruses.</title>
        <authorList>
            <person name="Schulz F."/>
            <person name="Alteio L."/>
            <person name="Goudeau D."/>
            <person name="Ryan E.M."/>
            <person name="Malmstrom R.R."/>
            <person name="Blanchard J."/>
            <person name="Woyke T."/>
        </authorList>
    </citation>
    <scope>NUCLEOTIDE SEQUENCE</scope>
    <source>
        <strain evidence="1">HAV1</strain>
    </source>
</reference>
<sequence>MELPFIEASKQYDQLIRCVYTCARNTKNKYFADKEWSRTQIYVEMPEYYVIEKRWFITNGEFFYVISTYWKDLQEQKYLETLEQLSPMIYPEKFDCDENFLNIDDDDNDNQFEYNETYEEFIEENWKFTPAVTVKLTSNELQKLFAPIFDNGNSPRLMSIAPAIQRASDLYNHLIKQLLPLINLEKWLNLIVISYVYYEPYKN</sequence>
<dbReference type="EMBL" id="MK072256">
    <property type="protein sequence ID" value="AYV81045.1"/>
    <property type="molecule type" value="Genomic_DNA"/>
</dbReference>